<evidence type="ECO:0000256" key="3">
    <source>
        <dbReference type="ARBA" id="ARBA00023136"/>
    </source>
</evidence>
<proteinExistence type="predicted"/>
<evidence type="ECO:0000313" key="6">
    <source>
        <dbReference type="EMBL" id="ASA54831.1"/>
    </source>
</evidence>
<dbReference type="GO" id="GO:0015288">
    <property type="term" value="F:porin activity"/>
    <property type="evidence" value="ECO:0007669"/>
    <property type="project" value="InterPro"/>
</dbReference>
<feature type="signal peptide" evidence="4">
    <location>
        <begin position="1"/>
        <end position="20"/>
    </location>
</feature>
<dbReference type="InterPro" id="IPR023614">
    <property type="entry name" value="Porin_dom_sf"/>
</dbReference>
<dbReference type="GO" id="GO:0009279">
    <property type="term" value="C:cell outer membrane"/>
    <property type="evidence" value="ECO:0007669"/>
    <property type="project" value="UniProtKB-SubCell"/>
</dbReference>
<evidence type="ECO:0000256" key="2">
    <source>
        <dbReference type="ARBA" id="ARBA00022729"/>
    </source>
</evidence>
<dbReference type="PANTHER" id="PTHR34501">
    <property type="entry name" value="PROTEIN YDDL-RELATED"/>
    <property type="match status" value="1"/>
</dbReference>
<protein>
    <recommendedName>
        <fullName evidence="5">Porin domain-containing protein</fullName>
    </recommendedName>
</protein>
<dbReference type="Gene3D" id="2.40.160.10">
    <property type="entry name" value="Porin"/>
    <property type="match status" value="1"/>
</dbReference>
<dbReference type="EMBL" id="CP018835">
    <property type="protein sequence ID" value="ASA54831.1"/>
    <property type="molecule type" value="Genomic_DNA"/>
</dbReference>
<keyword evidence="2 4" id="KW-0732">Signal</keyword>
<accession>A0A1Z2SCH9</accession>
<dbReference type="RefSeq" id="WP_021018908.1">
    <property type="nucleotide sequence ID" value="NZ_CP018835.1"/>
</dbReference>
<gene>
    <name evidence="6" type="ORF">BSQ33_03205</name>
</gene>
<dbReference type="Proteomes" id="UP000196708">
    <property type="component" value="Chromosome 1"/>
</dbReference>
<dbReference type="Pfam" id="PF13609">
    <property type="entry name" value="Porin_4"/>
    <property type="match status" value="1"/>
</dbReference>
<dbReference type="SUPFAM" id="SSF56935">
    <property type="entry name" value="Porins"/>
    <property type="match status" value="1"/>
</dbReference>
<evidence type="ECO:0000256" key="4">
    <source>
        <dbReference type="SAM" id="SignalP"/>
    </source>
</evidence>
<dbReference type="InterPro" id="IPR050298">
    <property type="entry name" value="Gram-neg_bact_OMP"/>
</dbReference>
<evidence type="ECO:0000313" key="7">
    <source>
        <dbReference type="Proteomes" id="UP000196708"/>
    </source>
</evidence>
<evidence type="ECO:0000259" key="5">
    <source>
        <dbReference type="Pfam" id="PF13609"/>
    </source>
</evidence>
<dbReference type="PANTHER" id="PTHR34501:SF2">
    <property type="entry name" value="OUTER MEMBRANE PORIN F-RELATED"/>
    <property type="match status" value="1"/>
</dbReference>
<sequence length="381" mass="41397">MKKAIFTLVPSLLLATTANASNIIKLDNSSLDIFGRAKFTAQNDSEDSNSSDFSTRLGVKGELKSENGTKAFFMTSWEMLSSSDKAASNNFKTVQVANPDKPTDKSERYDVLTSSGSSDDISARYQFVGLSFDGIGKFTFGQTDTPFYSLVTSTTDIFQYDGLEASANTYGTPTRASNLALYSNSFGKLSVQTSYQFKTKKGGDSDTGSVVDVFYGGLNTENFNTQRNAYSAAAAYALSDALNLRAGYAHQSFTEQATKSNYGVAVDYMLSNLYVAAVYTSTVEDDSKNTTTRNGYEVAASYSMDKFTFTTGYAYGNQKSDVATITNAGTGDVSKNDDIRYAEAFKLGVTYNVFNNFITIAQVTHNKNASDIFYGGLNYSF</sequence>
<keyword evidence="3" id="KW-0472">Membrane</keyword>
<dbReference type="OrthoDB" id="8173690at2"/>
<reference evidence="6 7" key="1">
    <citation type="submission" date="2016-12" db="EMBL/GenBank/DDBJ databases">
        <authorList>
            <person name="Song W.-J."/>
            <person name="Kurnit D.M."/>
        </authorList>
    </citation>
    <scope>NUCLEOTIDE SEQUENCE [LARGE SCALE GENOMIC DNA]</scope>
    <source>
        <strain evidence="6 7">ATCC 43942</strain>
    </source>
</reference>
<feature type="chain" id="PRO_5011284722" description="Porin domain-containing protein" evidence="4">
    <location>
        <begin position="21"/>
        <end position="381"/>
    </location>
</feature>
<evidence type="ECO:0000256" key="1">
    <source>
        <dbReference type="ARBA" id="ARBA00004571"/>
    </source>
</evidence>
<dbReference type="AlphaFoldDB" id="A0A1Z2SCH9"/>
<organism evidence="6 7">
    <name type="scientific">Vibrio gazogenes</name>
    <dbReference type="NCBI Taxonomy" id="687"/>
    <lineage>
        <taxon>Bacteria</taxon>
        <taxon>Pseudomonadati</taxon>
        <taxon>Pseudomonadota</taxon>
        <taxon>Gammaproteobacteria</taxon>
        <taxon>Vibrionales</taxon>
        <taxon>Vibrionaceae</taxon>
        <taxon>Vibrio</taxon>
    </lineage>
</organism>
<dbReference type="KEGG" id="vga:BSQ33_03205"/>
<comment type="subcellular location">
    <subcellularLocation>
        <location evidence="1">Cell outer membrane</location>
        <topology evidence="1">Multi-pass membrane protein</topology>
    </subcellularLocation>
</comment>
<feature type="domain" description="Porin" evidence="5">
    <location>
        <begin position="13"/>
        <end position="368"/>
    </location>
</feature>
<dbReference type="InterPro" id="IPR033900">
    <property type="entry name" value="Gram_neg_porin_domain"/>
</dbReference>
<name>A0A1Z2SCH9_VIBGA</name>